<dbReference type="RefSeq" id="WP_131726259.1">
    <property type="nucleotide sequence ID" value="NZ_CYUD01000001.1"/>
</dbReference>
<dbReference type="PROSITE" id="PS51257">
    <property type="entry name" value="PROKAR_LIPOPROTEIN"/>
    <property type="match status" value="1"/>
</dbReference>
<reference evidence="2" key="1">
    <citation type="submission" date="2015-09" db="EMBL/GenBank/DDBJ databases">
        <authorList>
            <person name="Rodrigo-Torres L."/>
            <person name="Arahal D.R."/>
        </authorList>
    </citation>
    <scope>NUCLEOTIDE SEQUENCE [LARGE SCALE GENOMIC DNA]</scope>
    <source>
        <strain evidence="2">CECT 5091</strain>
    </source>
</reference>
<protein>
    <recommendedName>
        <fullName evidence="3">Lipoprotein</fullName>
    </recommendedName>
</protein>
<organism evidence="1 2">
    <name type="scientific">Ruegeria denitrificans</name>
    <dbReference type="NCBI Taxonomy" id="1715692"/>
    <lineage>
        <taxon>Bacteria</taxon>
        <taxon>Pseudomonadati</taxon>
        <taxon>Pseudomonadota</taxon>
        <taxon>Alphaproteobacteria</taxon>
        <taxon>Rhodobacterales</taxon>
        <taxon>Roseobacteraceae</taxon>
        <taxon>Ruegeria</taxon>
    </lineage>
</organism>
<dbReference type="AlphaFoldDB" id="A0A0P1I197"/>
<sequence>MKIVSESAESGIGKLARKTTRRSCVVALALIVGGCASSSVSVSQSNALSTDPVLSSVIGSFEAGCIDNAPHFDPTRMRSGFDANQPELAQGMLFLASGKPGQSCGVTVRGYGQGRPTPTIGDLNRLGRKFAAKTGGTLRPAVAGQSQRVEVKSGRKSFDISGYVTSGGDLRFNVYE</sequence>
<gene>
    <name evidence="1" type="ORF">RUE5091_00190</name>
</gene>
<dbReference type="Proteomes" id="UP000051260">
    <property type="component" value="Unassembled WGS sequence"/>
</dbReference>
<evidence type="ECO:0008006" key="3">
    <source>
        <dbReference type="Google" id="ProtNLM"/>
    </source>
</evidence>
<evidence type="ECO:0000313" key="2">
    <source>
        <dbReference type="Proteomes" id="UP000051260"/>
    </source>
</evidence>
<name>A0A0P1I197_9RHOB</name>
<accession>A0A0P1I197</accession>
<dbReference type="EMBL" id="CYUD01000001">
    <property type="protein sequence ID" value="CUJ84174.1"/>
    <property type="molecule type" value="Genomic_DNA"/>
</dbReference>
<proteinExistence type="predicted"/>
<keyword evidence="2" id="KW-1185">Reference proteome</keyword>
<evidence type="ECO:0000313" key="1">
    <source>
        <dbReference type="EMBL" id="CUJ84174.1"/>
    </source>
</evidence>